<evidence type="ECO:0000313" key="4">
    <source>
        <dbReference type="Proteomes" id="UP000319756"/>
    </source>
</evidence>
<sequence length="1140" mass="127402">MSTSGGYEMKKGWQKNTWIKMTPFVFLLLMVPTNHLNAQDENEREETVDPVEAIEAMEEINEMEEEDEGAAMTIDDDYDPSDWIRYDDLLPELERMEEESDGELEVDVLGQSQQNRDIYSARIGSGDQVVLITSEIHGNEHFGTEALVPLLDTLATDDSEDVQQILDEITVVAVPKFNPDGAELVQRQNDITWDEVEENHPQIEGAEPAWNFNENLPGFDINRDFNADLDYEPQMVDLPGTTAHFGFFLTNESQILTDLYEDLKEEFGEVDSYVDLHQMGADNQIEGTDQDVTIALDYPALGPDENPRYDEYTEWDQDKSRRYALAAANGVNERAENDIEPGLARYVHHSTRDLPGQARHAFALNGTGTVLFEMPGQQPETPYDQETIDLIEDGLWGILDHMADGSIYDLDGDDFYDLPKYWPDTPDVSDPEQYATDFTDYEVGEAPNDWSPIWQGEEDQFTILDEPNRLQHMTESGVRGLTPDEVGDIYGDTQIFGLVRGEDIHETMFELGFHMSGSPDSENGIYADAQMPDAESDENSVRIMQRSEGSTETLDTAELPFTLEEDEWYRVVLQRQAEALQVKMWPDGEEEPDDWQITTTESTMFGGQAGISHSTPGMINDYAFIGVGVGGEEAPHAPDDHLEPEPPEDITANDLIEMIEQYDEAGEFSSDEAARALTAHMRSVSHYEDQGEAEKVIQHMEGFHDLLDQQFNDELVSENAYTTLQDAADQLIAQSGVLAFDAENSLEHIEHLSENIGVRYAGTDEEKEAADYIKNEFVNLGYPVELQEFDIDEEDEQRLDQLTIVSEDNEEVPLRSSLGSAETDEEGINADVVDAAYGEEGDFPDEVEGNIALIQRGESSFLDAATRASEAGAAGLIITDDTDDLRAFRPGLSDETVDIPVVGVTQDDGEMLRSEITEDGLTVNLNVQTMTDEISQNVIAVKEPEEDIEDPEIVYVTAHYDSVAFSPGANDNASGTAHILELARTMQDMSVDKEIRFIAFGYEEGGLNGSRYYLDELSQEEINQSAANFNFDMVGADWEKATSLNVNVVDGEPNTVWEYADAAADRLDNDALTLFERGASDHESFHDAGIDAANISWREPGTGELEPTYHTPYDTMEYISEERIQTHGELVSSAILDIAR</sequence>
<dbReference type="GO" id="GO:0008270">
    <property type="term" value="F:zinc ion binding"/>
    <property type="evidence" value="ECO:0007669"/>
    <property type="project" value="InterPro"/>
</dbReference>
<dbReference type="AlphaFoldDB" id="A0A514LKP3"/>
<dbReference type="SUPFAM" id="SSF53187">
    <property type="entry name" value="Zn-dependent exopeptidases"/>
    <property type="match status" value="2"/>
</dbReference>
<keyword evidence="4" id="KW-1185">Reference proteome</keyword>
<reference evidence="4" key="1">
    <citation type="submission" date="2019-01" db="EMBL/GenBank/DDBJ databases">
        <title>Genomic analysis of Salicibibacter sp. NKC3-5.</title>
        <authorList>
            <person name="Oh Y.J."/>
        </authorList>
    </citation>
    <scope>NUCLEOTIDE SEQUENCE [LARGE SCALE GENOMIC DNA]</scope>
    <source>
        <strain evidence="4">NKC3-5</strain>
    </source>
</reference>
<dbReference type="PANTHER" id="PTHR12147:SF26">
    <property type="entry name" value="PEPTIDASE M28 DOMAIN-CONTAINING PROTEIN"/>
    <property type="match status" value="1"/>
</dbReference>
<dbReference type="InterPro" id="IPR003137">
    <property type="entry name" value="PA_domain"/>
</dbReference>
<dbReference type="KEGG" id="sale:EPH95_15380"/>
<dbReference type="GO" id="GO:0004181">
    <property type="term" value="F:metallocarboxypeptidase activity"/>
    <property type="evidence" value="ECO:0007669"/>
    <property type="project" value="InterPro"/>
</dbReference>
<dbReference type="Gene3D" id="3.40.630.10">
    <property type="entry name" value="Zn peptidases"/>
    <property type="match status" value="2"/>
</dbReference>
<dbReference type="Gene3D" id="3.50.30.30">
    <property type="match status" value="1"/>
</dbReference>
<evidence type="ECO:0000259" key="2">
    <source>
        <dbReference type="PROSITE" id="PS52035"/>
    </source>
</evidence>
<name>A0A514LKP3_9BACI</name>
<dbReference type="InterPro" id="IPR054470">
    <property type="entry name" value="FIMAH_dom"/>
</dbReference>
<dbReference type="PROSITE" id="PS52035">
    <property type="entry name" value="PEPTIDASE_M14"/>
    <property type="match status" value="1"/>
</dbReference>
<dbReference type="Pfam" id="PF00246">
    <property type="entry name" value="Peptidase_M14"/>
    <property type="match status" value="1"/>
</dbReference>
<dbReference type="EMBL" id="CP035485">
    <property type="protein sequence ID" value="QDI92402.1"/>
    <property type="molecule type" value="Genomic_DNA"/>
</dbReference>
<proteinExistence type="inferred from homology"/>
<dbReference type="Proteomes" id="UP000319756">
    <property type="component" value="Chromosome"/>
</dbReference>
<dbReference type="Pfam" id="PF22888">
    <property type="entry name" value="FIMAH"/>
    <property type="match status" value="1"/>
</dbReference>
<dbReference type="InterPro" id="IPR045175">
    <property type="entry name" value="M28_fam"/>
</dbReference>
<dbReference type="PANTHER" id="PTHR12147">
    <property type="entry name" value="METALLOPEPTIDASE M28 FAMILY MEMBER"/>
    <property type="match status" value="1"/>
</dbReference>
<dbReference type="InterPro" id="IPR046450">
    <property type="entry name" value="PA_dom_sf"/>
</dbReference>
<dbReference type="Pfam" id="PF04389">
    <property type="entry name" value="Peptidase_M28"/>
    <property type="match status" value="1"/>
</dbReference>
<accession>A0A514LKP3</accession>
<gene>
    <name evidence="3" type="ORF">EPH95_15380</name>
</gene>
<dbReference type="Pfam" id="PF02225">
    <property type="entry name" value="PA"/>
    <property type="match status" value="1"/>
</dbReference>
<keyword evidence="3" id="KW-0378">Hydrolase</keyword>
<organism evidence="3 4">
    <name type="scientific">Salicibibacter halophilus</name>
    <dbReference type="NCBI Taxonomy" id="2502791"/>
    <lineage>
        <taxon>Bacteria</taxon>
        <taxon>Bacillati</taxon>
        <taxon>Bacillota</taxon>
        <taxon>Bacilli</taxon>
        <taxon>Bacillales</taxon>
        <taxon>Bacillaceae</taxon>
        <taxon>Salicibibacter</taxon>
    </lineage>
</organism>
<dbReference type="InterPro" id="IPR007484">
    <property type="entry name" value="Peptidase_M28"/>
</dbReference>
<protein>
    <submittedName>
        <fullName evidence="3">M20/M25/M40 family metallo-hydrolase</fullName>
    </submittedName>
</protein>
<dbReference type="GO" id="GO:0006508">
    <property type="term" value="P:proteolysis"/>
    <property type="evidence" value="ECO:0007669"/>
    <property type="project" value="InterPro"/>
</dbReference>
<evidence type="ECO:0000256" key="1">
    <source>
        <dbReference type="PROSITE-ProRule" id="PRU01379"/>
    </source>
</evidence>
<feature type="active site" description="Proton donor/acceptor" evidence="1">
    <location>
        <position position="373"/>
    </location>
</feature>
<dbReference type="InterPro" id="IPR000834">
    <property type="entry name" value="Peptidase_M14"/>
</dbReference>
<comment type="similarity">
    <text evidence="1">Belongs to the peptidase M14 family.</text>
</comment>
<feature type="domain" description="Peptidase M14" evidence="2">
    <location>
        <begin position="82"/>
        <end position="398"/>
    </location>
</feature>
<dbReference type="SUPFAM" id="SSF52025">
    <property type="entry name" value="PA domain"/>
    <property type="match status" value="1"/>
</dbReference>
<dbReference type="SMART" id="SM00631">
    <property type="entry name" value="Zn_pept"/>
    <property type="match status" value="1"/>
</dbReference>
<evidence type="ECO:0000313" key="3">
    <source>
        <dbReference type="EMBL" id="QDI92402.1"/>
    </source>
</evidence>